<dbReference type="InterPro" id="IPR036179">
    <property type="entry name" value="Ig-like_dom_sf"/>
</dbReference>
<dbReference type="PROSITE" id="PS50835">
    <property type="entry name" value="IG_LIKE"/>
    <property type="match status" value="1"/>
</dbReference>
<keyword evidence="9" id="KW-1279">T cell receptor</keyword>
<evidence type="ECO:0000256" key="7">
    <source>
        <dbReference type="ARBA" id="ARBA00023180"/>
    </source>
</evidence>
<dbReference type="InterPro" id="IPR051896">
    <property type="entry name" value="TCR_alpha_variable"/>
</dbReference>
<comment type="subcellular location">
    <subcellularLocation>
        <location evidence="1">Cell membrane</location>
    </subcellularLocation>
</comment>
<evidence type="ECO:0000256" key="8">
    <source>
        <dbReference type="ARBA" id="ARBA00038651"/>
    </source>
</evidence>
<dbReference type="Pfam" id="PF07686">
    <property type="entry name" value="V-set"/>
    <property type="match status" value="1"/>
</dbReference>
<dbReference type="Proteomes" id="UP000001811">
    <property type="component" value="Chromosome 17"/>
</dbReference>
<protein>
    <recommendedName>
        <fullName evidence="12">Ig-like domain-containing protein</fullName>
    </recommendedName>
</protein>
<evidence type="ECO:0000256" key="6">
    <source>
        <dbReference type="ARBA" id="ARBA00023157"/>
    </source>
</evidence>
<dbReference type="Gene3D" id="2.60.40.10">
    <property type="entry name" value="Immunoglobulins"/>
    <property type="match status" value="1"/>
</dbReference>
<accession>A0A5F9CX08</accession>
<proteinExistence type="predicted"/>
<dbReference type="SMART" id="SM00409">
    <property type="entry name" value="IG"/>
    <property type="match status" value="1"/>
</dbReference>
<evidence type="ECO:0000256" key="5">
    <source>
        <dbReference type="ARBA" id="ARBA00023136"/>
    </source>
</evidence>
<dbReference type="GO" id="GO:0042101">
    <property type="term" value="C:T cell receptor complex"/>
    <property type="evidence" value="ECO:0007669"/>
    <property type="project" value="UniProtKB-KW"/>
</dbReference>
<evidence type="ECO:0000256" key="11">
    <source>
        <dbReference type="SAM" id="SignalP"/>
    </source>
</evidence>
<keyword evidence="5 10" id="KW-0472">Membrane</keyword>
<dbReference type="SUPFAM" id="SSF48726">
    <property type="entry name" value="Immunoglobulin"/>
    <property type="match status" value="1"/>
</dbReference>
<dbReference type="GeneTree" id="ENSGT00900000140957"/>
<dbReference type="InParanoid" id="A0A5F9CX08"/>
<reference evidence="13" key="3">
    <citation type="submission" date="2025-09" db="UniProtKB">
        <authorList>
            <consortium name="Ensembl"/>
        </authorList>
    </citation>
    <scope>IDENTIFICATION</scope>
    <source>
        <strain evidence="13">Thorbecke</strain>
    </source>
</reference>
<feature type="chain" id="PRO_5023933076" description="Ig-like domain-containing protein" evidence="11">
    <location>
        <begin position="22"/>
        <end position="164"/>
    </location>
</feature>
<reference evidence="13 14" key="1">
    <citation type="journal article" date="2011" name="Nature">
        <title>A high-resolution map of human evolutionary constraint using 29 mammals.</title>
        <authorList>
            <person name="Lindblad-Toh K."/>
            <person name="Garber M."/>
            <person name="Zuk O."/>
            <person name="Lin M.F."/>
            <person name="Parker B.J."/>
            <person name="Washietl S."/>
            <person name="Kheradpour P."/>
            <person name="Ernst J."/>
            <person name="Jordan G."/>
            <person name="Mauceli E."/>
            <person name="Ward L.D."/>
            <person name="Lowe C.B."/>
            <person name="Holloway A.K."/>
            <person name="Clamp M."/>
            <person name="Gnerre S."/>
            <person name="Alfoldi J."/>
            <person name="Beal K."/>
            <person name="Chang J."/>
            <person name="Clawson H."/>
            <person name="Cuff J."/>
            <person name="Di Palma F."/>
            <person name="Fitzgerald S."/>
            <person name="Flicek P."/>
            <person name="Guttman M."/>
            <person name="Hubisz M.J."/>
            <person name="Jaffe D.B."/>
            <person name="Jungreis I."/>
            <person name="Kent W.J."/>
            <person name="Kostka D."/>
            <person name="Lara M."/>
            <person name="Martins A.L."/>
            <person name="Massingham T."/>
            <person name="Moltke I."/>
            <person name="Raney B.J."/>
            <person name="Rasmussen M.D."/>
            <person name="Robinson J."/>
            <person name="Stark A."/>
            <person name="Vilella A.J."/>
            <person name="Wen J."/>
            <person name="Xie X."/>
            <person name="Zody M.C."/>
            <person name="Baldwin J."/>
            <person name="Bloom T."/>
            <person name="Chin C.W."/>
            <person name="Heiman D."/>
            <person name="Nicol R."/>
            <person name="Nusbaum C."/>
            <person name="Young S."/>
            <person name="Wilkinson J."/>
            <person name="Worley K.C."/>
            <person name="Kovar C.L."/>
            <person name="Muzny D.M."/>
            <person name="Gibbs R.A."/>
            <person name="Cree A."/>
            <person name="Dihn H.H."/>
            <person name="Fowler G."/>
            <person name="Jhangiani S."/>
            <person name="Joshi V."/>
            <person name="Lee S."/>
            <person name="Lewis L.R."/>
            <person name="Nazareth L.V."/>
            <person name="Okwuonu G."/>
            <person name="Santibanez J."/>
            <person name="Warren W.C."/>
            <person name="Mardis E.R."/>
            <person name="Weinstock G.M."/>
            <person name="Wilson R.K."/>
            <person name="Delehaunty K."/>
            <person name="Dooling D."/>
            <person name="Fronik C."/>
            <person name="Fulton L."/>
            <person name="Fulton B."/>
            <person name="Graves T."/>
            <person name="Minx P."/>
            <person name="Sodergren E."/>
            <person name="Birney E."/>
            <person name="Margulies E.H."/>
            <person name="Herrero J."/>
            <person name="Green E.D."/>
            <person name="Haussler D."/>
            <person name="Siepel A."/>
            <person name="Goldman N."/>
            <person name="Pollard K.S."/>
            <person name="Pedersen J.S."/>
            <person name="Lander E.S."/>
            <person name="Kellis M."/>
        </authorList>
    </citation>
    <scope>NUCLEOTIDE SEQUENCE [LARGE SCALE GENOMIC DNA]</scope>
    <source>
        <strain evidence="13 14">Thorbecke inbred</strain>
    </source>
</reference>
<keyword evidence="2" id="KW-1003">Cell membrane</keyword>
<keyword evidence="7" id="KW-0325">Glycoprotein</keyword>
<dbReference type="SMR" id="A0A5F9CX08"/>
<comment type="subunit">
    <text evidence="8">Alpha-beta TR is a heterodimer composed of an alpha and beta chain; disulfide-linked. The alpha-beta TR is associated with the transmembrane signaling CD3 coreceptor proteins to form the TR-CD3 (TcR or TCR). The assembly of alpha-beta TR heterodimers with CD3 occurs in the endoplasmic reticulum where a single alpha-beta TR heterodimer associates with one CD3D-CD3E heterodimer, one CD3G-CD3E heterodimer and one CD247 homodimer forming a stable octameric structure. CD3D-CD3E and CD3G-CD3E heterodimers preferentially associate with TR alpha and TR beta chains, respectively. The association of the CD247 homodimer is the last step of TcR assembly in the endoplasmic reticulum and is required for transport to the cell surface.</text>
</comment>
<dbReference type="EMBL" id="AAGW02024204">
    <property type="status" value="NOT_ANNOTATED_CDS"/>
    <property type="molecule type" value="Genomic_DNA"/>
</dbReference>
<keyword evidence="10" id="KW-1133">Transmembrane helix</keyword>
<dbReference type="PANTHER" id="PTHR19339:SF5">
    <property type="entry name" value="IG-LIKE DOMAIN-CONTAINING PROTEIN"/>
    <property type="match status" value="1"/>
</dbReference>
<organism evidence="13 14">
    <name type="scientific">Oryctolagus cuniculus</name>
    <name type="common">Rabbit</name>
    <dbReference type="NCBI Taxonomy" id="9986"/>
    <lineage>
        <taxon>Eukaryota</taxon>
        <taxon>Metazoa</taxon>
        <taxon>Chordata</taxon>
        <taxon>Craniata</taxon>
        <taxon>Vertebrata</taxon>
        <taxon>Euteleostomi</taxon>
        <taxon>Mammalia</taxon>
        <taxon>Eutheria</taxon>
        <taxon>Euarchontoglires</taxon>
        <taxon>Glires</taxon>
        <taxon>Lagomorpha</taxon>
        <taxon>Leporidae</taxon>
        <taxon>Oryctolagus</taxon>
    </lineage>
</organism>
<evidence type="ECO:0000256" key="3">
    <source>
        <dbReference type="ARBA" id="ARBA00022729"/>
    </source>
</evidence>
<dbReference type="PANTHER" id="PTHR19339">
    <property type="entry name" value="T CELL RECEPTOR ALPHA VARIABLE 39"/>
    <property type="match status" value="1"/>
</dbReference>
<feature type="signal peptide" evidence="11">
    <location>
        <begin position="1"/>
        <end position="21"/>
    </location>
</feature>
<name>A0A5F9CX08_RABIT</name>
<keyword evidence="9" id="KW-0391">Immunity</keyword>
<dbReference type="GO" id="GO:0002250">
    <property type="term" value="P:adaptive immune response"/>
    <property type="evidence" value="ECO:0007669"/>
    <property type="project" value="UniProtKB-KW"/>
</dbReference>
<sequence length="164" mass="18169">MERRLAALLGFLWIQVCWVRGLQVKQRPSALSVQEGASPTLSCNFSAMVTRVQWFRQNPGGNLISLFFMTSEIMENGRLKSTVNFKELFSTLHITASQLKDSGTYLCAAEAQCTQVVCSLDPNCSWACSPSFCHVQHCRTALGVLIHVGSVFLPSLIIIINIQC</sequence>
<evidence type="ECO:0000313" key="14">
    <source>
        <dbReference type="Proteomes" id="UP000001811"/>
    </source>
</evidence>
<keyword evidence="10" id="KW-0812">Transmembrane</keyword>
<dbReference type="Ensembl" id="ENSOCUT00000037024.1">
    <property type="protein sequence ID" value="ENSOCUP00000037788.1"/>
    <property type="gene ID" value="ENSOCUG00000037712.1"/>
</dbReference>
<evidence type="ECO:0000256" key="2">
    <source>
        <dbReference type="ARBA" id="ARBA00022475"/>
    </source>
</evidence>
<evidence type="ECO:0000256" key="1">
    <source>
        <dbReference type="ARBA" id="ARBA00004236"/>
    </source>
</evidence>
<keyword evidence="3 11" id="KW-0732">Signal</keyword>
<evidence type="ECO:0000256" key="4">
    <source>
        <dbReference type="ARBA" id="ARBA00023130"/>
    </source>
</evidence>
<dbReference type="InterPro" id="IPR013106">
    <property type="entry name" value="Ig_V-set"/>
</dbReference>
<evidence type="ECO:0000256" key="10">
    <source>
        <dbReference type="SAM" id="Phobius"/>
    </source>
</evidence>
<evidence type="ECO:0000313" key="13">
    <source>
        <dbReference type="Ensembl" id="ENSOCUP00000037788.1"/>
    </source>
</evidence>
<dbReference type="InterPro" id="IPR003599">
    <property type="entry name" value="Ig_sub"/>
</dbReference>
<keyword evidence="4" id="KW-1064">Adaptive immunity</keyword>
<keyword evidence="6" id="KW-1015">Disulfide bond</keyword>
<dbReference type="AlphaFoldDB" id="A0A5F9CX08"/>
<keyword evidence="14" id="KW-1185">Reference proteome</keyword>
<feature type="domain" description="Ig-like" evidence="12">
    <location>
        <begin position="22"/>
        <end position="117"/>
    </location>
</feature>
<evidence type="ECO:0000256" key="9">
    <source>
        <dbReference type="ARBA" id="ARBA00043266"/>
    </source>
</evidence>
<dbReference type="FunCoup" id="A0A5F9CX08">
    <property type="interactions" value="103"/>
</dbReference>
<dbReference type="InterPro" id="IPR007110">
    <property type="entry name" value="Ig-like_dom"/>
</dbReference>
<feature type="transmembrane region" description="Helical" evidence="10">
    <location>
        <begin position="141"/>
        <end position="162"/>
    </location>
</feature>
<evidence type="ECO:0000259" key="12">
    <source>
        <dbReference type="PROSITE" id="PS50835"/>
    </source>
</evidence>
<dbReference type="InterPro" id="IPR013783">
    <property type="entry name" value="Ig-like_fold"/>
</dbReference>
<reference evidence="13" key="2">
    <citation type="submission" date="2025-08" db="UniProtKB">
        <authorList>
            <consortium name="Ensembl"/>
        </authorList>
    </citation>
    <scope>IDENTIFICATION</scope>
    <source>
        <strain evidence="13">Thorbecke</strain>
    </source>
</reference>